<name>A0A2H1V3H7_SPOFR</name>
<proteinExistence type="predicted"/>
<gene>
    <name evidence="1" type="ORF">SFRICE_013037</name>
</gene>
<dbReference type="EMBL" id="ODYU01000486">
    <property type="protein sequence ID" value="SOQ35349.1"/>
    <property type="molecule type" value="Genomic_DNA"/>
</dbReference>
<dbReference type="AlphaFoldDB" id="A0A2H1V3H7"/>
<protein>
    <submittedName>
        <fullName evidence="1">SFRICE_013037</fullName>
    </submittedName>
</protein>
<accession>A0A2H1V3H7</accession>
<sequence length="94" mass="10632">MVGNRRGPWTLETPEAIQMHCRHLGGLGRLGRGVEFSTTNYVRLWHRILNTLPVVQQIKLLQSDNLYIGFSTLQSNFTCSLQFPDSGNGAQKFL</sequence>
<reference evidence="1" key="1">
    <citation type="submission" date="2016-07" db="EMBL/GenBank/DDBJ databases">
        <authorList>
            <person name="Bretaudeau A."/>
        </authorList>
    </citation>
    <scope>NUCLEOTIDE SEQUENCE</scope>
    <source>
        <strain evidence="1">Rice</strain>
        <tissue evidence="1">Whole body</tissue>
    </source>
</reference>
<evidence type="ECO:0000313" key="1">
    <source>
        <dbReference type="EMBL" id="SOQ35349.1"/>
    </source>
</evidence>
<organism evidence="1">
    <name type="scientific">Spodoptera frugiperda</name>
    <name type="common">Fall armyworm</name>
    <dbReference type="NCBI Taxonomy" id="7108"/>
    <lineage>
        <taxon>Eukaryota</taxon>
        <taxon>Metazoa</taxon>
        <taxon>Ecdysozoa</taxon>
        <taxon>Arthropoda</taxon>
        <taxon>Hexapoda</taxon>
        <taxon>Insecta</taxon>
        <taxon>Pterygota</taxon>
        <taxon>Neoptera</taxon>
        <taxon>Endopterygota</taxon>
        <taxon>Lepidoptera</taxon>
        <taxon>Glossata</taxon>
        <taxon>Ditrysia</taxon>
        <taxon>Noctuoidea</taxon>
        <taxon>Noctuidae</taxon>
        <taxon>Amphipyrinae</taxon>
        <taxon>Spodoptera</taxon>
    </lineage>
</organism>